<dbReference type="GO" id="GO:0016491">
    <property type="term" value="F:oxidoreductase activity"/>
    <property type="evidence" value="ECO:0007669"/>
    <property type="project" value="UniProtKB-KW"/>
</dbReference>
<dbReference type="InterPro" id="IPR029154">
    <property type="entry name" value="HIBADH-like_NADP-bd"/>
</dbReference>
<dbReference type="InterPro" id="IPR015815">
    <property type="entry name" value="HIBADH-related"/>
</dbReference>
<dbReference type="PANTHER" id="PTHR43060:SF15">
    <property type="entry name" value="3-HYDROXYISOBUTYRATE DEHYDROGENASE-LIKE 1, MITOCHONDRIAL-RELATED"/>
    <property type="match status" value="1"/>
</dbReference>
<evidence type="ECO:0000313" key="7">
    <source>
        <dbReference type="EMBL" id="ERL07875.1"/>
    </source>
</evidence>
<name>U2TN72_9ACTN</name>
<dbReference type="eggNOG" id="COG2084">
    <property type="taxonomic scope" value="Bacteria"/>
</dbReference>
<proteinExistence type="inferred from homology"/>
<sequence length="323" mass="33516">MSSTIHSVAFIGTGIMGAPIAGHLLDAGYGLTVHNRTKAKADALVARGAMWAPSPGEAASQADVVFTMLGYPTDVEEVYLDKGGIIAASRKGAWLVDLTTSSSQLARDIHDAAEVMDKHALDCPVTGGEQGAIDGTLTLMAGAAEADAAPILPLLECFSDTVYYVGAAGRGQTVKLCNQVALASAMVGYADALALAETAGIDGAQMVDIVSHGMGGSVALSKLAPRSVVGDYRPGFLVEHLRKDLGLALMQADDAGMALPGAQNAFDLYDALCKVGGSRLGTQAITLLYQDQETGASVGLDWSLLEQPAEHDHGHHHRDGRQH</sequence>
<organism evidence="7 8">
    <name type="scientific">Olsenella profusa F0195</name>
    <dbReference type="NCBI Taxonomy" id="1125712"/>
    <lineage>
        <taxon>Bacteria</taxon>
        <taxon>Bacillati</taxon>
        <taxon>Actinomycetota</taxon>
        <taxon>Coriobacteriia</taxon>
        <taxon>Coriobacteriales</taxon>
        <taxon>Atopobiaceae</taxon>
        <taxon>Olsenella</taxon>
    </lineage>
</organism>
<dbReference type="InterPro" id="IPR008927">
    <property type="entry name" value="6-PGluconate_DH-like_C_sf"/>
</dbReference>
<dbReference type="PATRIC" id="fig|1125712.3.peg.1484"/>
<dbReference type="PIRSF" id="PIRSF000103">
    <property type="entry name" value="HIBADH"/>
    <property type="match status" value="1"/>
</dbReference>
<comment type="caution">
    <text evidence="7">The sequence shown here is derived from an EMBL/GenBank/DDBJ whole genome shotgun (WGS) entry which is preliminary data.</text>
</comment>
<dbReference type="GO" id="GO:0050661">
    <property type="term" value="F:NADP binding"/>
    <property type="evidence" value="ECO:0007669"/>
    <property type="project" value="InterPro"/>
</dbReference>
<dbReference type="Pfam" id="PF14833">
    <property type="entry name" value="NAD_binding_11"/>
    <property type="match status" value="1"/>
</dbReference>
<keyword evidence="8" id="KW-1185">Reference proteome</keyword>
<feature type="active site" evidence="4">
    <location>
        <position position="175"/>
    </location>
</feature>
<evidence type="ECO:0000313" key="8">
    <source>
        <dbReference type="Proteomes" id="UP000016638"/>
    </source>
</evidence>
<dbReference type="OrthoDB" id="3185659at2"/>
<dbReference type="Pfam" id="PF03446">
    <property type="entry name" value="NAD_binding_2"/>
    <property type="match status" value="1"/>
</dbReference>
<dbReference type="SUPFAM" id="SSF51735">
    <property type="entry name" value="NAD(P)-binding Rossmann-fold domains"/>
    <property type="match status" value="1"/>
</dbReference>
<evidence type="ECO:0000259" key="5">
    <source>
        <dbReference type="Pfam" id="PF03446"/>
    </source>
</evidence>
<accession>U2TN72</accession>
<keyword evidence="3" id="KW-0520">NAD</keyword>
<evidence type="ECO:0000256" key="4">
    <source>
        <dbReference type="PIRSR" id="PIRSR000103-1"/>
    </source>
</evidence>
<evidence type="ECO:0000256" key="1">
    <source>
        <dbReference type="ARBA" id="ARBA00009080"/>
    </source>
</evidence>
<feature type="domain" description="3-hydroxyisobutyrate dehydrogenase-like NAD-binding" evidence="6">
    <location>
        <begin position="169"/>
        <end position="286"/>
    </location>
</feature>
<reference evidence="7 8" key="1">
    <citation type="submission" date="2013-08" db="EMBL/GenBank/DDBJ databases">
        <authorList>
            <person name="Durkin A.S."/>
            <person name="Haft D.R."/>
            <person name="McCorrison J."/>
            <person name="Torralba M."/>
            <person name="Gillis M."/>
            <person name="Haft D.H."/>
            <person name="Methe B."/>
            <person name="Sutton G."/>
            <person name="Nelson K.E."/>
        </authorList>
    </citation>
    <scope>NUCLEOTIDE SEQUENCE [LARGE SCALE GENOMIC DNA]</scope>
    <source>
        <strain evidence="7 8">F0195</strain>
    </source>
</reference>
<dbReference type="EMBL" id="AWEZ01000050">
    <property type="protein sequence ID" value="ERL07875.1"/>
    <property type="molecule type" value="Genomic_DNA"/>
</dbReference>
<dbReference type="InterPro" id="IPR006115">
    <property type="entry name" value="6PGDH_NADP-bd"/>
</dbReference>
<dbReference type="GO" id="GO:0051287">
    <property type="term" value="F:NAD binding"/>
    <property type="evidence" value="ECO:0007669"/>
    <property type="project" value="InterPro"/>
</dbReference>
<feature type="domain" description="6-phosphogluconate dehydrogenase NADP-binding" evidence="5">
    <location>
        <begin position="8"/>
        <end position="166"/>
    </location>
</feature>
<evidence type="ECO:0000256" key="3">
    <source>
        <dbReference type="ARBA" id="ARBA00023027"/>
    </source>
</evidence>
<comment type="similarity">
    <text evidence="1">Belongs to the HIBADH-related family.</text>
</comment>
<dbReference type="Proteomes" id="UP000016638">
    <property type="component" value="Unassembled WGS sequence"/>
</dbReference>
<dbReference type="SUPFAM" id="SSF48179">
    <property type="entry name" value="6-phosphogluconate dehydrogenase C-terminal domain-like"/>
    <property type="match status" value="1"/>
</dbReference>
<dbReference type="RefSeq" id="WP_021726385.1">
    <property type="nucleotide sequence ID" value="NZ_AWEZ01000050.1"/>
</dbReference>
<dbReference type="Gene3D" id="1.10.1040.10">
    <property type="entry name" value="N-(1-d-carboxylethyl)-l-norvaline Dehydrogenase, domain 2"/>
    <property type="match status" value="1"/>
</dbReference>
<evidence type="ECO:0000259" key="6">
    <source>
        <dbReference type="Pfam" id="PF14833"/>
    </source>
</evidence>
<dbReference type="AlphaFoldDB" id="U2TN72"/>
<dbReference type="PANTHER" id="PTHR43060">
    <property type="entry name" value="3-HYDROXYISOBUTYRATE DEHYDROGENASE-LIKE 1, MITOCHONDRIAL-RELATED"/>
    <property type="match status" value="1"/>
</dbReference>
<dbReference type="InterPro" id="IPR036291">
    <property type="entry name" value="NAD(P)-bd_dom_sf"/>
</dbReference>
<gene>
    <name evidence="7" type="ORF">HMPREF1316_1769</name>
</gene>
<dbReference type="STRING" id="1125712.HMPREF1316_1769"/>
<dbReference type="Gene3D" id="3.40.50.720">
    <property type="entry name" value="NAD(P)-binding Rossmann-like Domain"/>
    <property type="match status" value="1"/>
</dbReference>
<dbReference type="InterPro" id="IPR013328">
    <property type="entry name" value="6PGD_dom2"/>
</dbReference>
<keyword evidence="2" id="KW-0560">Oxidoreductase</keyword>
<evidence type="ECO:0000256" key="2">
    <source>
        <dbReference type="ARBA" id="ARBA00023002"/>
    </source>
</evidence>
<protein>
    <submittedName>
        <fullName evidence="7">NADP oxidoreductase coenzyme F420-dependent</fullName>
    </submittedName>
</protein>